<dbReference type="Pfam" id="PF00563">
    <property type="entry name" value="EAL"/>
    <property type="match status" value="1"/>
</dbReference>
<evidence type="ECO:0000259" key="2">
    <source>
        <dbReference type="PROSITE" id="PS50887"/>
    </source>
</evidence>
<evidence type="ECO:0000313" key="4">
    <source>
        <dbReference type="Proteomes" id="UP000282818"/>
    </source>
</evidence>
<dbReference type="InterPro" id="IPR029787">
    <property type="entry name" value="Nucleotide_cyclase"/>
</dbReference>
<sequence>MYKERDLNALTDLHNAIWVYDVQKYRIHWANVQALDFWESESLDELCQRDFRENMSDAVYALLEGDLDNFRDGAVYKQWWTMFPRGIRKEAYCCFSGIELADGRAAMMVQSLVTKDLLETELSVHSAATVASLWNLDGALMSANPMFTDLYGKELDRFEALFSSAAQAKELLAAVREEGHIERELFLPTPNGGRWHNVQLRINRNSRKPLFAVRQNDITERKQTEIYHRHLAIMDPLTGLLNRYGVMKRLESLAEDQQEFSLFFLDLDNFKTINDFYGHEKGDRLLKALADRLQYRFDGAMAIARLGGDEFLLIHPDVQLADVERLGDQVLQAVREPFDITGLGMFTVTASIGAARYPQDGGAVDAILRHADAAMYQAKGHGKSRIEYFSRSMTDAIHQRQVMRSTIAKAFESRALSLQLAPLAALDGNLSSAYVGELIWHSDKLGNLSPDTFYPIAEENGMMIQLYLHQFELAREQLATWRAKGKQSQLMLKVSLRQLQNDSFVSSALQQLDEAPELAPRILLELVDADDLVDIDCAVEVMQRFSQRGVQFALGGFCSGGTPLTLLYQLPLTHIKLDKQIVDDLDKGGLPIALSLLNIASQLNLKTMAEGVSDADQEQTLKKLGCQMFYGKHIKQCMTV</sequence>
<dbReference type="InterPro" id="IPR000160">
    <property type="entry name" value="GGDEF_dom"/>
</dbReference>
<dbReference type="InterPro" id="IPR035965">
    <property type="entry name" value="PAS-like_dom_sf"/>
</dbReference>
<dbReference type="RefSeq" id="WP_127692786.1">
    <property type="nucleotide sequence ID" value="NZ_SACQ01000001.1"/>
</dbReference>
<organism evidence="3 4">
    <name type="scientific">Neptunomonas marina</name>
    <dbReference type="NCBI Taxonomy" id="1815562"/>
    <lineage>
        <taxon>Bacteria</taxon>
        <taxon>Pseudomonadati</taxon>
        <taxon>Pseudomonadota</taxon>
        <taxon>Gammaproteobacteria</taxon>
        <taxon>Oceanospirillales</taxon>
        <taxon>Oceanospirillaceae</taxon>
        <taxon>Neptunomonas</taxon>
    </lineage>
</organism>
<dbReference type="Pfam" id="PF00990">
    <property type="entry name" value="GGDEF"/>
    <property type="match status" value="1"/>
</dbReference>
<dbReference type="InterPro" id="IPR035919">
    <property type="entry name" value="EAL_sf"/>
</dbReference>
<feature type="domain" description="EAL" evidence="1">
    <location>
        <begin position="400"/>
        <end position="640"/>
    </location>
</feature>
<protein>
    <submittedName>
        <fullName evidence="3">Diguanylate cyclase</fullName>
    </submittedName>
</protein>
<accession>A0A437QDK0</accession>
<keyword evidence="4" id="KW-1185">Reference proteome</keyword>
<reference evidence="3 4" key="1">
    <citation type="submission" date="2019-01" db="EMBL/GenBank/DDBJ databases">
        <authorList>
            <person name="Chen W.-M."/>
        </authorList>
    </citation>
    <scope>NUCLEOTIDE SEQUENCE [LARGE SCALE GENOMIC DNA]</scope>
    <source>
        <strain evidence="3 4">HPM-16</strain>
    </source>
</reference>
<dbReference type="SUPFAM" id="SSF55073">
    <property type="entry name" value="Nucleotide cyclase"/>
    <property type="match status" value="1"/>
</dbReference>
<dbReference type="SMART" id="SM00267">
    <property type="entry name" value="GGDEF"/>
    <property type="match status" value="1"/>
</dbReference>
<dbReference type="PROSITE" id="PS50883">
    <property type="entry name" value="EAL"/>
    <property type="match status" value="1"/>
</dbReference>
<dbReference type="Proteomes" id="UP000282818">
    <property type="component" value="Unassembled WGS sequence"/>
</dbReference>
<dbReference type="AlphaFoldDB" id="A0A437QDK0"/>
<dbReference type="InterPro" id="IPR052155">
    <property type="entry name" value="Biofilm_reg_signaling"/>
</dbReference>
<dbReference type="PANTHER" id="PTHR44757:SF2">
    <property type="entry name" value="BIOFILM ARCHITECTURE MAINTENANCE PROTEIN MBAA"/>
    <property type="match status" value="1"/>
</dbReference>
<feature type="domain" description="GGDEF" evidence="2">
    <location>
        <begin position="258"/>
        <end position="391"/>
    </location>
</feature>
<dbReference type="SUPFAM" id="SSF55785">
    <property type="entry name" value="PYP-like sensor domain (PAS domain)"/>
    <property type="match status" value="1"/>
</dbReference>
<dbReference type="SMART" id="SM00052">
    <property type="entry name" value="EAL"/>
    <property type="match status" value="1"/>
</dbReference>
<comment type="caution">
    <text evidence="3">The sequence shown here is derived from an EMBL/GenBank/DDBJ whole genome shotgun (WGS) entry which is preliminary data.</text>
</comment>
<evidence type="ECO:0000313" key="3">
    <source>
        <dbReference type="EMBL" id="RVU32617.1"/>
    </source>
</evidence>
<dbReference type="InterPro" id="IPR043128">
    <property type="entry name" value="Rev_trsase/Diguanyl_cyclase"/>
</dbReference>
<dbReference type="PANTHER" id="PTHR44757">
    <property type="entry name" value="DIGUANYLATE CYCLASE DGCP"/>
    <property type="match status" value="1"/>
</dbReference>
<evidence type="ECO:0000259" key="1">
    <source>
        <dbReference type="PROSITE" id="PS50883"/>
    </source>
</evidence>
<dbReference type="NCBIfam" id="TIGR00254">
    <property type="entry name" value="GGDEF"/>
    <property type="match status" value="1"/>
</dbReference>
<dbReference type="CDD" id="cd01948">
    <property type="entry name" value="EAL"/>
    <property type="match status" value="1"/>
</dbReference>
<dbReference type="Gene3D" id="3.30.70.270">
    <property type="match status" value="1"/>
</dbReference>
<dbReference type="PROSITE" id="PS50887">
    <property type="entry name" value="GGDEF"/>
    <property type="match status" value="1"/>
</dbReference>
<name>A0A437QDK0_9GAMM</name>
<dbReference type="EMBL" id="SACQ01000001">
    <property type="protein sequence ID" value="RVU32617.1"/>
    <property type="molecule type" value="Genomic_DNA"/>
</dbReference>
<dbReference type="InterPro" id="IPR001633">
    <property type="entry name" value="EAL_dom"/>
</dbReference>
<gene>
    <name evidence="3" type="ORF">EOE65_02895</name>
</gene>
<proteinExistence type="predicted"/>
<dbReference type="Gene3D" id="3.20.20.450">
    <property type="entry name" value="EAL domain"/>
    <property type="match status" value="1"/>
</dbReference>
<dbReference type="SUPFAM" id="SSF141868">
    <property type="entry name" value="EAL domain-like"/>
    <property type="match status" value="1"/>
</dbReference>
<dbReference type="CDD" id="cd01949">
    <property type="entry name" value="GGDEF"/>
    <property type="match status" value="1"/>
</dbReference>